<reference evidence="1" key="1">
    <citation type="journal article" date="2021" name="Proc. Natl. Acad. Sci. U.S.A.">
        <title>A Catalog of Tens of Thousands of Viruses from Human Metagenomes Reveals Hidden Associations with Chronic Diseases.</title>
        <authorList>
            <person name="Tisza M.J."/>
            <person name="Buck C.B."/>
        </authorList>
    </citation>
    <scope>NUCLEOTIDE SEQUENCE</scope>
    <source>
        <strain evidence="1">CtSdk10</strain>
    </source>
</reference>
<organism evidence="1">
    <name type="scientific">Siphoviridae sp. ctSdk10</name>
    <dbReference type="NCBI Taxonomy" id="2826345"/>
    <lineage>
        <taxon>Viruses</taxon>
        <taxon>Duplodnaviria</taxon>
        <taxon>Heunggongvirae</taxon>
        <taxon>Uroviricota</taxon>
        <taxon>Caudoviricetes</taxon>
    </lineage>
</organism>
<sequence length="78" mass="8933">MARMLSTTDNPYDPRTSWDEWFAFDTAHGYGTCGLLARLCTSSDSLSEELEIEEIENAIDRILNLDGTNFYQTFEIDD</sequence>
<name>A0A8S5MJZ0_9CAUD</name>
<dbReference type="EMBL" id="BK014921">
    <property type="protein sequence ID" value="DAD82562.1"/>
    <property type="molecule type" value="Genomic_DNA"/>
</dbReference>
<proteinExistence type="predicted"/>
<protein>
    <submittedName>
        <fullName evidence="1">Uncharacterized protein</fullName>
    </submittedName>
</protein>
<accession>A0A8S5MJZ0</accession>
<evidence type="ECO:0000313" key="1">
    <source>
        <dbReference type="EMBL" id="DAD82562.1"/>
    </source>
</evidence>